<dbReference type="Proteomes" id="UP001281761">
    <property type="component" value="Unassembled WGS sequence"/>
</dbReference>
<protein>
    <submittedName>
        <fullName evidence="1">Uncharacterized protein</fullName>
    </submittedName>
</protein>
<sequence length="265" mass="31523">MQEDIEQSFLEAFVFADDANERLKSLEQLTPSSEQFLYYAILHEQLLSPNVETTMERSLMRELADLRNSRQSAYRLLNLRRRLMSFDGDSEQNKRKTIQYIRDDLLQMRFNHQRQLIGGFQRVQNGEQLASVLNQEKLSLSNYLKNNTNSQPEEYLSPLGKFKHFQMTDTDRDVERMLHSLPSATHPLTMPFVRRVYNKHKQFDQIRIPLTLTQMEALLEEFPQLRQDSHFVTKYLERLVPTSELDIDRDFEAQAEYYTKLWSFA</sequence>
<organism evidence="1 2">
    <name type="scientific">Blattamonas nauphoetae</name>
    <dbReference type="NCBI Taxonomy" id="2049346"/>
    <lineage>
        <taxon>Eukaryota</taxon>
        <taxon>Metamonada</taxon>
        <taxon>Preaxostyla</taxon>
        <taxon>Oxymonadida</taxon>
        <taxon>Blattamonas</taxon>
    </lineage>
</organism>
<comment type="caution">
    <text evidence="1">The sequence shown here is derived from an EMBL/GenBank/DDBJ whole genome shotgun (WGS) entry which is preliminary data.</text>
</comment>
<evidence type="ECO:0000313" key="1">
    <source>
        <dbReference type="EMBL" id="KAK2950094.1"/>
    </source>
</evidence>
<reference evidence="1 2" key="1">
    <citation type="journal article" date="2022" name="bioRxiv">
        <title>Genomics of Preaxostyla Flagellates Illuminates Evolutionary Transitions and the Path Towards Mitochondrial Loss.</title>
        <authorList>
            <person name="Novak L.V.F."/>
            <person name="Treitli S.C."/>
            <person name="Pyrih J."/>
            <person name="Halakuc P."/>
            <person name="Pipaliya S.V."/>
            <person name="Vacek V."/>
            <person name="Brzon O."/>
            <person name="Soukal P."/>
            <person name="Eme L."/>
            <person name="Dacks J.B."/>
            <person name="Karnkowska A."/>
            <person name="Elias M."/>
            <person name="Hampl V."/>
        </authorList>
    </citation>
    <scope>NUCLEOTIDE SEQUENCE [LARGE SCALE GENOMIC DNA]</scope>
    <source>
        <strain evidence="1">NAU3</strain>
        <tissue evidence="1">Gut</tissue>
    </source>
</reference>
<evidence type="ECO:0000313" key="2">
    <source>
        <dbReference type="Proteomes" id="UP001281761"/>
    </source>
</evidence>
<name>A0ABQ9XGW8_9EUKA</name>
<proteinExistence type="predicted"/>
<gene>
    <name evidence="1" type="ORF">BLNAU_15016</name>
</gene>
<keyword evidence="2" id="KW-1185">Reference proteome</keyword>
<dbReference type="EMBL" id="JARBJD010000143">
    <property type="protein sequence ID" value="KAK2950094.1"/>
    <property type="molecule type" value="Genomic_DNA"/>
</dbReference>
<accession>A0ABQ9XGW8</accession>